<dbReference type="InterPro" id="IPR058502">
    <property type="entry name" value="PLL-like_beta-prop"/>
</dbReference>
<dbReference type="Gene3D" id="2.120.10.70">
    <property type="entry name" value="Fucose-specific lectin"/>
    <property type="match status" value="1"/>
</dbReference>
<dbReference type="SUPFAM" id="SSF89372">
    <property type="entry name" value="Fucose-specific lectin"/>
    <property type="match status" value="1"/>
</dbReference>
<sequence>MHDLAQSVHPAAGTAGPLRFRRALVRTLTAVALASAVGLAAPAAPAVAAAPPLPSDVTAFSTPLIDPSGLFLINRGLDNSILFSRGVPADNAYSDFFSIGGQIIGDPTAAIAPQGAQVFARSVGNVPVTNLVVSYAFPTGFSTIPGLLISSEIAAVRIPPQGSLPPMIRIFARGQDDGAVYTNLLVNGDPQGWVSLGGFITSEISAAIIGPLGFPPDIRLVVRGGDNRLYAMVLNNVNGVVSGWTPLGNLIAGSNPSLSGQNALTNFQGNEVFVVDAASRAAFTWNFNSPGWVSLGGKVVGDIAVSTPSDFGLHLHVRGTTNAVYLNRRPPGSTRFGGYINLGGVLTGNISASGGGAINGRTVVDQFITRTRENGISSRIQLNTVGGFTSFFNINGPPQG</sequence>
<proteinExistence type="predicted"/>
<evidence type="ECO:0000259" key="1">
    <source>
        <dbReference type="Pfam" id="PF26607"/>
    </source>
</evidence>
<dbReference type="EMBL" id="BONY01000001">
    <property type="protein sequence ID" value="GIH02148.1"/>
    <property type="molecule type" value="Genomic_DNA"/>
</dbReference>
<dbReference type="InterPro" id="IPR006311">
    <property type="entry name" value="TAT_signal"/>
</dbReference>
<comment type="caution">
    <text evidence="2">The sequence shown here is derived from an EMBL/GenBank/DDBJ whole genome shotgun (WGS) entry which is preliminary data.</text>
</comment>
<reference evidence="2" key="1">
    <citation type="submission" date="2021-01" db="EMBL/GenBank/DDBJ databases">
        <title>Whole genome shotgun sequence of Rhizocola hellebori NBRC 109834.</title>
        <authorList>
            <person name="Komaki H."/>
            <person name="Tamura T."/>
        </authorList>
    </citation>
    <scope>NUCLEOTIDE SEQUENCE</scope>
    <source>
        <strain evidence="2">NBRC 109834</strain>
    </source>
</reference>
<dbReference type="AlphaFoldDB" id="A0A8J3Q1M9"/>
<keyword evidence="3" id="KW-1185">Reference proteome</keyword>
<dbReference type="Proteomes" id="UP000612899">
    <property type="component" value="Unassembled WGS sequence"/>
</dbReference>
<organism evidence="2 3">
    <name type="scientific">Rhizocola hellebori</name>
    <dbReference type="NCBI Taxonomy" id="1392758"/>
    <lineage>
        <taxon>Bacteria</taxon>
        <taxon>Bacillati</taxon>
        <taxon>Actinomycetota</taxon>
        <taxon>Actinomycetes</taxon>
        <taxon>Micromonosporales</taxon>
        <taxon>Micromonosporaceae</taxon>
        <taxon>Rhizocola</taxon>
    </lineage>
</organism>
<dbReference type="PROSITE" id="PS51318">
    <property type="entry name" value="TAT"/>
    <property type="match status" value="1"/>
</dbReference>
<feature type="domain" description="PLL-like beta propeller" evidence="1">
    <location>
        <begin position="72"/>
        <end position="258"/>
    </location>
</feature>
<evidence type="ECO:0000313" key="2">
    <source>
        <dbReference type="EMBL" id="GIH02148.1"/>
    </source>
</evidence>
<evidence type="ECO:0000313" key="3">
    <source>
        <dbReference type="Proteomes" id="UP000612899"/>
    </source>
</evidence>
<gene>
    <name evidence="2" type="ORF">Rhe02_02150</name>
</gene>
<protein>
    <recommendedName>
        <fullName evidence="1">PLL-like beta propeller domain-containing protein</fullName>
    </recommendedName>
</protein>
<dbReference type="RefSeq" id="WP_203906078.1">
    <property type="nucleotide sequence ID" value="NZ_BONY01000001.1"/>
</dbReference>
<name>A0A8J3Q1M9_9ACTN</name>
<accession>A0A8J3Q1M9</accession>
<dbReference type="Pfam" id="PF26607">
    <property type="entry name" value="DUF8189"/>
    <property type="match status" value="1"/>
</dbReference>